<dbReference type="EMBL" id="LR797270">
    <property type="protein sequence ID" value="CAB4197659.1"/>
    <property type="molecule type" value="Genomic_DNA"/>
</dbReference>
<gene>
    <name evidence="3" type="ORF">UFOVP1307_24</name>
    <name evidence="1" type="ORF">UFOVP651_98</name>
    <name evidence="2" type="ORF">UFOVP902_177</name>
</gene>
<proteinExistence type="predicted"/>
<evidence type="ECO:0000313" key="1">
    <source>
        <dbReference type="EMBL" id="CAB4155188.1"/>
    </source>
</evidence>
<accession>A0A6J5NDV3</accession>
<sequence length="216" mass="22768">MGYLDNTSVTIDAILTLKGRELLAKGGSAFSITQFAVGDDEIDYSLWNPDHPLGTNYYGTIIENMPITEAIPDETQALKYKLITLPKQTTNIPVITVGNTLITLAAPGDSAIIAPNTSNFQGGNANLGYTAILSDSSVADIQVTRALQNSTLPTTPRFIGDNEDAQSVAVAGFEFRVVAKTQLLSSKTASVTIIANETGGSVTINLTVNQATTATI</sequence>
<organism evidence="1">
    <name type="scientific">uncultured Caudovirales phage</name>
    <dbReference type="NCBI Taxonomy" id="2100421"/>
    <lineage>
        <taxon>Viruses</taxon>
        <taxon>Duplodnaviria</taxon>
        <taxon>Heunggongvirae</taxon>
        <taxon>Uroviricota</taxon>
        <taxon>Caudoviricetes</taxon>
        <taxon>Peduoviridae</taxon>
        <taxon>Maltschvirus</taxon>
        <taxon>Maltschvirus maltsch</taxon>
    </lineage>
</organism>
<reference evidence="1" key="1">
    <citation type="submission" date="2020-04" db="EMBL/GenBank/DDBJ databases">
        <authorList>
            <person name="Chiriac C."/>
            <person name="Salcher M."/>
            <person name="Ghai R."/>
            <person name="Kavagutti S V."/>
        </authorList>
    </citation>
    <scope>NUCLEOTIDE SEQUENCE</scope>
</reference>
<dbReference type="EMBL" id="LR796625">
    <property type="protein sequence ID" value="CAB4155188.1"/>
    <property type="molecule type" value="Genomic_DNA"/>
</dbReference>
<evidence type="ECO:0000313" key="2">
    <source>
        <dbReference type="EMBL" id="CAB4171055.1"/>
    </source>
</evidence>
<evidence type="ECO:0000313" key="3">
    <source>
        <dbReference type="EMBL" id="CAB4197659.1"/>
    </source>
</evidence>
<dbReference type="EMBL" id="LR796859">
    <property type="protein sequence ID" value="CAB4171055.1"/>
    <property type="molecule type" value="Genomic_DNA"/>
</dbReference>
<protein>
    <submittedName>
        <fullName evidence="1">Uncharacterized protein</fullName>
    </submittedName>
</protein>
<name>A0A6J5NDV3_9CAUD</name>